<protein>
    <submittedName>
        <fullName evidence="1">Uncharacterized protein</fullName>
    </submittedName>
</protein>
<name>A0A839Z2D7_9SPHN</name>
<sequence>MKTEQIRSALAAFAATGSSLLLVSLAMPAYAIAAAVI</sequence>
<evidence type="ECO:0000313" key="1">
    <source>
        <dbReference type="EMBL" id="MBB3764718.1"/>
    </source>
</evidence>
<dbReference type="AlphaFoldDB" id="A0A839Z2D7"/>
<proteinExistence type="predicted"/>
<accession>A0A839Z2D7</accession>
<comment type="caution">
    <text evidence="1">The sequence shown here is derived from an EMBL/GenBank/DDBJ whole genome shotgun (WGS) entry which is preliminary data.</text>
</comment>
<dbReference type="Proteomes" id="UP000578569">
    <property type="component" value="Unassembled WGS sequence"/>
</dbReference>
<organism evidence="1 2">
    <name type="scientific">Sphingomicrobium lutaoense</name>
    <dbReference type="NCBI Taxonomy" id="515949"/>
    <lineage>
        <taxon>Bacteria</taxon>
        <taxon>Pseudomonadati</taxon>
        <taxon>Pseudomonadota</taxon>
        <taxon>Alphaproteobacteria</taxon>
        <taxon>Sphingomonadales</taxon>
        <taxon>Sphingomonadaceae</taxon>
        <taxon>Sphingomicrobium</taxon>
    </lineage>
</organism>
<evidence type="ECO:0000313" key="2">
    <source>
        <dbReference type="Proteomes" id="UP000578569"/>
    </source>
</evidence>
<gene>
    <name evidence="1" type="ORF">FHS50_001780</name>
</gene>
<keyword evidence="2" id="KW-1185">Reference proteome</keyword>
<dbReference type="EMBL" id="JACICF010000002">
    <property type="protein sequence ID" value="MBB3764718.1"/>
    <property type="molecule type" value="Genomic_DNA"/>
</dbReference>
<reference evidence="1 2" key="1">
    <citation type="submission" date="2020-08" db="EMBL/GenBank/DDBJ databases">
        <title>Genomic Encyclopedia of Type Strains, Phase IV (KMG-IV): sequencing the most valuable type-strain genomes for metagenomic binning, comparative biology and taxonomic classification.</title>
        <authorList>
            <person name="Goeker M."/>
        </authorList>
    </citation>
    <scope>NUCLEOTIDE SEQUENCE [LARGE SCALE GENOMIC DNA]</scope>
    <source>
        <strain evidence="1 2">DSM 24194</strain>
    </source>
</reference>